<evidence type="ECO:0000256" key="1">
    <source>
        <dbReference type="SAM" id="SignalP"/>
    </source>
</evidence>
<dbReference type="EMBL" id="QKZQ01000015">
    <property type="protein sequence ID" value="PZX39318.1"/>
    <property type="molecule type" value="Genomic_DNA"/>
</dbReference>
<gene>
    <name evidence="2" type="ORF">LY56_02850</name>
</gene>
<reference evidence="2 3" key="1">
    <citation type="submission" date="2018-06" db="EMBL/GenBank/DDBJ databases">
        <title>Genomic Encyclopedia of Archaeal and Bacterial Type Strains, Phase II (KMG-II): from individual species to whole genera.</title>
        <authorList>
            <person name="Goeker M."/>
        </authorList>
    </citation>
    <scope>NUCLEOTIDE SEQUENCE [LARGE SCALE GENOMIC DNA]</scope>
    <source>
        <strain evidence="2 3">DSM 13087</strain>
    </source>
</reference>
<feature type="signal peptide" evidence="1">
    <location>
        <begin position="1"/>
        <end position="25"/>
    </location>
</feature>
<dbReference type="OrthoDB" id="9805828at2"/>
<comment type="caution">
    <text evidence="2">The sequence shown here is derived from an EMBL/GenBank/DDBJ whole genome shotgun (WGS) entry which is preliminary data.</text>
</comment>
<protein>
    <recommendedName>
        <fullName evidence="4">Sulfite dehydrogenase (Cytochrome) subunit SorB</fullName>
    </recommendedName>
</protein>
<dbReference type="GO" id="GO:0009055">
    <property type="term" value="F:electron transfer activity"/>
    <property type="evidence" value="ECO:0007669"/>
    <property type="project" value="InterPro"/>
</dbReference>
<dbReference type="STRING" id="121821.GCA_001870675_00331"/>
<dbReference type="Proteomes" id="UP000249364">
    <property type="component" value="Unassembled WGS sequence"/>
</dbReference>
<accession>A0A2W7PSW1</accession>
<keyword evidence="3" id="KW-1185">Reference proteome</keyword>
<feature type="chain" id="PRO_5015839922" description="Sulfite dehydrogenase (Cytochrome) subunit SorB" evidence="1">
    <location>
        <begin position="26"/>
        <end position="114"/>
    </location>
</feature>
<evidence type="ECO:0000313" key="3">
    <source>
        <dbReference type="Proteomes" id="UP000249364"/>
    </source>
</evidence>
<evidence type="ECO:0000313" key="2">
    <source>
        <dbReference type="EMBL" id="PZX39318.1"/>
    </source>
</evidence>
<dbReference type="AlphaFoldDB" id="A0A2W7PSW1"/>
<dbReference type="InterPro" id="IPR036909">
    <property type="entry name" value="Cyt_c-like_dom_sf"/>
</dbReference>
<dbReference type="Gene3D" id="1.10.760.10">
    <property type="entry name" value="Cytochrome c-like domain"/>
    <property type="match status" value="1"/>
</dbReference>
<organism evidence="2 3">
    <name type="scientific">Roseinatronobacter thiooxidans</name>
    <dbReference type="NCBI Taxonomy" id="121821"/>
    <lineage>
        <taxon>Bacteria</taxon>
        <taxon>Pseudomonadati</taxon>
        <taxon>Pseudomonadota</taxon>
        <taxon>Alphaproteobacteria</taxon>
        <taxon>Rhodobacterales</taxon>
        <taxon>Paracoccaceae</taxon>
        <taxon>Roseinatronobacter</taxon>
    </lineage>
</organism>
<sequence>MKKLFSTCGAAFAALLLAAPIQASAENRITRLADVPEDFEFYPLPPGEGVDEVYYGCIACHSLRTVTNGGYSRRVWDELLDWMVEDQGMMVPEPDIREIMLDYLATYIDEDWEG</sequence>
<keyword evidence="1" id="KW-0732">Signal</keyword>
<name>A0A2W7PSW1_9RHOB</name>
<dbReference type="SUPFAM" id="SSF46626">
    <property type="entry name" value="Cytochrome c"/>
    <property type="match status" value="1"/>
</dbReference>
<evidence type="ECO:0008006" key="4">
    <source>
        <dbReference type="Google" id="ProtNLM"/>
    </source>
</evidence>
<dbReference type="GO" id="GO:0020037">
    <property type="term" value="F:heme binding"/>
    <property type="evidence" value="ECO:0007669"/>
    <property type="project" value="InterPro"/>
</dbReference>
<dbReference type="RefSeq" id="WP_071469197.1">
    <property type="nucleotide sequence ID" value="NZ_MEHT01000010.1"/>
</dbReference>
<proteinExistence type="predicted"/>